<keyword evidence="3" id="KW-0808">Transferase</keyword>
<name>A0A6N3T3H1_9PROT</name>
<evidence type="ECO:0000313" key="3">
    <source>
        <dbReference type="EMBL" id="GEN03722.1"/>
    </source>
</evidence>
<dbReference type="SUPFAM" id="SSF47616">
    <property type="entry name" value="GST C-terminal domain-like"/>
    <property type="match status" value="1"/>
</dbReference>
<dbReference type="Pfam" id="PF13417">
    <property type="entry name" value="GST_N_3"/>
    <property type="match status" value="1"/>
</dbReference>
<protein>
    <submittedName>
        <fullName evidence="3">Glutathione S-transferase</fullName>
    </submittedName>
</protein>
<dbReference type="GO" id="GO:0016740">
    <property type="term" value="F:transferase activity"/>
    <property type="evidence" value="ECO:0007669"/>
    <property type="project" value="UniProtKB-KW"/>
</dbReference>
<dbReference type="Pfam" id="PF13410">
    <property type="entry name" value="GST_C_2"/>
    <property type="match status" value="1"/>
</dbReference>
<reference evidence="3 5" key="2">
    <citation type="submission" date="2019-07" db="EMBL/GenBank/DDBJ databases">
        <title>Whole genome shotgun sequence of Acetobacter indonesiensis NBRC 16471.</title>
        <authorList>
            <person name="Hosoyama A."/>
            <person name="Uohara A."/>
            <person name="Ohji S."/>
            <person name="Ichikawa N."/>
        </authorList>
    </citation>
    <scope>NUCLEOTIDE SEQUENCE [LARGE SCALE GENOMIC DNA]</scope>
    <source>
        <strain evidence="3 5">NBRC 16471</strain>
    </source>
</reference>
<dbReference type="InterPro" id="IPR004045">
    <property type="entry name" value="Glutathione_S-Trfase_N"/>
</dbReference>
<dbReference type="InterPro" id="IPR036249">
    <property type="entry name" value="Thioredoxin-like_sf"/>
</dbReference>
<dbReference type="PROSITE" id="PS50404">
    <property type="entry name" value="GST_NTER"/>
    <property type="match status" value="1"/>
</dbReference>
<dbReference type="InterPro" id="IPR036282">
    <property type="entry name" value="Glutathione-S-Trfase_C_sf"/>
</dbReference>
<reference evidence="2 4" key="1">
    <citation type="submission" date="2012-11" db="EMBL/GenBank/DDBJ databases">
        <title>Whole genome sequence of Acetobacter indonesiensis 5H-1.</title>
        <authorList>
            <person name="Azuma Y."/>
            <person name="Higashiura N."/>
            <person name="Hirakawa H."/>
            <person name="Matsushita K."/>
        </authorList>
    </citation>
    <scope>NUCLEOTIDE SEQUENCE [LARGE SCALE GENOMIC DNA]</scope>
    <source>
        <strain evidence="2 4">5H-1</strain>
    </source>
</reference>
<dbReference type="InterPro" id="IPR040079">
    <property type="entry name" value="Glutathione_S-Trfase"/>
</dbReference>
<proteinExistence type="predicted"/>
<dbReference type="PANTHER" id="PTHR43968">
    <property type="match status" value="1"/>
</dbReference>
<evidence type="ECO:0000313" key="5">
    <source>
        <dbReference type="Proteomes" id="UP000321104"/>
    </source>
</evidence>
<dbReference type="EMBL" id="BAMW01000050">
    <property type="protein sequence ID" value="GAN64140.1"/>
    <property type="molecule type" value="Genomic_DNA"/>
</dbReference>
<dbReference type="CDD" id="cd03060">
    <property type="entry name" value="GST_N_Omega_like"/>
    <property type="match status" value="1"/>
</dbReference>
<dbReference type="EMBL" id="BJXQ01000009">
    <property type="protein sequence ID" value="GEN03722.1"/>
    <property type="molecule type" value="Genomic_DNA"/>
</dbReference>
<evidence type="ECO:0000313" key="2">
    <source>
        <dbReference type="EMBL" id="GAN64140.1"/>
    </source>
</evidence>
<dbReference type="AlphaFoldDB" id="A0A6N3T3H1"/>
<dbReference type="RefSeq" id="WP_048847290.1">
    <property type="nucleotide sequence ID" value="NZ_BAMW01000050.1"/>
</dbReference>
<dbReference type="GO" id="GO:0005737">
    <property type="term" value="C:cytoplasm"/>
    <property type="evidence" value="ECO:0007669"/>
    <property type="project" value="TreeGrafter"/>
</dbReference>
<dbReference type="Gene3D" id="1.20.1050.10">
    <property type="match status" value="1"/>
</dbReference>
<dbReference type="CDD" id="cd03196">
    <property type="entry name" value="GST_C_5"/>
    <property type="match status" value="1"/>
</dbReference>
<evidence type="ECO:0000259" key="1">
    <source>
        <dbReference type="PROSITE" id="PS50404"/>
    </source>
</evidence>
<accession>A0A6N3T3H1</accession>
<keyword evidence="4" id="KW-1185">Reference proteome</keyword>
<dbReference type="Proteomes" id="UP000032673">
    <property type="component" value="Unassembled WGS sequence"/>
</dbReference>
<dbReference type="Gene3D" id="3.40.30.10">
    <property type="entry name" value="Glutaredoxin"/>
    <property type="match status" value="1"/>
</dbReference>
<organism evidence="3 5">
    <name type="scientific">Acetobacter indonesiensis</name>
    <dbReference type="NCBI Taxonomy" id="104101"/>
    <lineage>
        <taxon>Bacteria</taxon>
        <taxon>Pseudomonadati</taxon>
        <taxon>Pseudomonadota</taxon>
        <taxon>Alphaproteobacteria</taxon>
        <taxon>Acetobacterales</taxon>
        <taxon>Acetobacteraceae</taxon>
        <taxon>Acetobacter</taxon>
    </lineage>
</organism>
<gene>
    <name evidence="2" type="ORF">Abin_053_109</name>
    <name evidence="3" type="ORF">AIN02nite_17470</name>
</gene>
<sequence length="217" mass="24224">MSYPVLYSFRRCPYAMRARLALLASQTQCELREVKLAAKPAEMLAASAKGTVPVLVQADGGVIAESLDIMRWALSRFDPLHWLDNAKFAVIAVNDTDFKHHLDRYKYATRYGSDAQFHQAEAVKFLAQLEAELAGQPFLHGEHMGLTDAAIVPFVRQFAGADKAWFATLPYAGVHRWLHAFCASGLFEQAMQRLAPWQAGDVPVFLLDKKQNLTSKA</sequence>
<evidence type="ECO:0000313" key="4">
    <source>
        <dbReference type="Proteomes" id="UP000032673"/>
    </source>
</evidence>
<dbReference type="PANTHER" id="PTHR43968:SF6">
    <property type="entry name" value="GLUTATHIONE S-TRANSFERASE OMEGA"/>
    <property type="match status" value="1"/>
</dbReference>
<comment type="caution">
    <text evidence="3">The sequence shown here is derived from an EMBL/GenBank/DDBJ whole genome shotgun (WGS) entry which is preliminary data.</text>
</comment>
<dbReference type="SUPFAM" id="SSF52833">
    <property type="entry name" value="Thioredoxin-like"/>
    <property type="match status" value="1"/>
</dbReference>
<feature type="domain" description="GST N-terminal" evidence="1">
    <location>
        <begin position="2"/>
        <end position="81"/>
    </location>
</feature>
<dbReference type="Proteomes" id="UP000321104">
    <property type="component" value="Unassembled WGS sequence"/>
</dbReference>
<dbReference type="InterPro" id="IPR050983">
    <property type="entry name" value="GST_Omega/HSP26"/>
</dbReference>
<dbReference type="SFLD" id="SFLDS00019">
    <property type="entry name" value="Glutathione_Transferase_(cytos"/>
    <property type="match status" value="1"/>
</dbReference>